<keyword evidence="6 7" id="KW-0157">Chromophore</keyword>
<dbReference type="Gene3D" id="1.25.40.80">
    <property type="match status" value="1"/>
</dbReference>
<accession>A0ABS9D2B6</accession>
<protein>
    <submittedName>
        <fullName evidence="9">DNA photolyase family protein</fullName>
    </submittedName>
</protein>
<evidence type="ECO:0000313" key="10">
    <source>
        <dbReference type="Proteomes" id="UP001521137"/>
    </source>
</evidence>
<proteinExistence type="inferred from homology"/>
<dbReference type="PANTHER" id="PTHR11455">
    <property type="entry name" value="CRYPTOCHROME"/>
    <property type="match status" value="1"/>
</dbReference>
<dbReference type="Pfam" id="PF03441">
    <property type="entry name" value="FAD_binding_7"/>
    <property type="match status" value="1"/>
</dbReference>
<dbReference type="InterPro" id="IPR005101">
    <property type="entry name" value="Cryptochr/Photolyase_FAD-bd"/>
</dbReference>
<name>A0ABS9D2B6_9ALTE</name>
<organism evidence="9 10">
    <name type="scientific">Paraglaciecola algarum</name>
    <dbReference type="NCBI Taxonomy" id="3050085"/>
    <lineage>
        <taxon>Bacteria</taxon>
        <taxon>Pseudomonadati</taxon>
        <taxon>Pseudomonadota</taxon>
        <taxon>Gammaproteobacteria</taxon>
        <taxon>Alteromonadales</taxon>
        <taxon>Alteromonadaceae</taxon>
        <taxon>Paraglaciecola</taxon>
    </lineage>
</organism>
<comment type="similarity">
    <text evidence="3">Belongs to the DNA photolyase class-1 family.</text>
</comment>
<dbReference type="Gene3D" id="3.40.50.620">
    <property type="entry name" value="HUPs"/>
    <property type="match status" value="1"/>
</dbReference>
<evidence type="ECO:0000256" key="4">
    <source>
        <dbReference type="ARBA" id="ARBA00022630"/>
    </source>
</evidence>
<dbReference type="SUPFAM" id="SSF52425">
    <property type="entry name" value="Cryptochrome/photolyase, N-terminal domain"/>
    <property type="match status" value="1"/>
</dbReference>
<keyword evidence="5 7" id="KW-0274">FAD</keyword>
<comment type="cofactor">
    <cofactor evidence="2">
        <name>FAD</name>
        <dbReference type="ChEBI" id="CHEBI:57692"/>
    </cofactor>
</comment>
<comment type="cofactor">
    <cofactor evidence="1">
        <name>(6R)-5,10-methylene-5,6,7,8-tetrahydrofolate</name>
        <dbReference type="ChEBI" id="CHEBI:15636"/>
    </cofactor>
</comment>
<dbReference type="PANTHER" id="PTHR11455:SF9">
    <property type="entry name" value="CRYPTOCHROME CIRCADIAN CLOCK 5 ISOFORM X1"/>
    <property type="match status" value="1"/>
</dbReference>
<evidence type="ECO:0000256" key="7">
    <source>
        <dbReference type="RuleBase" id="RU004182"/>
    </source>
</evidence>
<sequence length="491" mass="58032">MSINLVWLKRDIRLADHPPLQQAIANSVEQKKSLLILYVFEDILLNDPHYAQRHWRFVHQSLLDVANRIPQNALWVTRGDALQIMADIHKHFHIENLYSHQEIGLENTYRRDQRMALWCKDNAIHWHQSQMGAVQRALPNRKNWDKHWAKVMRSPIAETSFEQVSLIQQQDSQCVINLKWRCIDKEWAVNDEQFQHGGESQAMEVTHSFFTQRGKQYAYSLSSPSLSREYCSRLSPYLAWGNISIRQVYQILLAHWSKQGWRRSLSAFSSRLHWHCHFIQKFESEHTMEHEPINKGYQYLPRDKSEYGQIKLAAWKSGHTGYPMVDACMRCLIKTGYINFRMRAMLVSFLSHHLQLDWQLGVKHLATLFLDFEPGIHYSQFQMQAGVTGINTIRVYNPIKQSQEKDADGRFIRRWIPELTPVPTPIIHEPWLMTEMEQMMYEIQIGKDYPAPICDIKQTGKQARELLWQWRKKSDVKKEASRILARHVRPN</sequence>
<keyword evidence="4 7" id="KW-0285">Flavoprotein</keyword>
<dbReference type="PROSITE" id="PS00394">
    <property type="entry name" value="DNA_PHOTOLYASES_1_1"/>
    <property type="match status" value="1"/>
</dbReference>
<feature type="domain" description="Photolyase/cryptochrome alpha/beta" evidence="8">
    <location>
        <begin position="2"/>
        <end position="134"/>
    </location>
</feature>
<dbReference type="InterPro" id="IPR036155">
    <property type="entry name" value="Crypto/Photolyase_N_sf"/>
</dbReference>
<dbReference type="InterPro" id="IPR018394">
    <property type="entry name" value="DNA_photolyase_1_CS_C"/>
</dbReference>
<reference evidence="9 10" key="1">
    <citation type="submission" date="2022-01" db="EMBL/GenBank/DDBJ databases">
        <title>Paraglaciecola sp. G1-23.</title>
        <authorList>
            <person name="Jin M.S."/>
            <person name="Han D.M."/>
            <person name="Kim H.M."/>
            <person name="Jeon C.O."/>
        </authorList>
    </citation>
    <scope>NUCLEOTIDE SEQUENCE [LARGE SCALE GENOMIC DNA]</scope>
    <source>
        <strain evidence="9 10">G1-23</strain>
    </source>
</reference>
<keyword evidence="10" id="KW-1185">Reference proteome</keyword>
<evidence type="ECO:0000259" key="8">
    <source>
        <dbReference type="PROSITE" id="PS51645"/>
    </source>
</evidence>
<evidence type="ECO:0000256" key="2">
    <source>
        <dbReference type="ARBA" id="ARBA00001974"/>
    </source>
</evidence>
<dbReference type="SUPFAM" id="SSF48173">
    <property type="entry name" value="Cryptochrome/photolyase FAD-binding domain"/>
    <property type="match status" value="1"/>
</dbReference>
<dbReference type="Gene3D" id="1.10.579.10">
    <property type="entry name" value="DNA Cyclobutane Dipyrimidine Photolyase, subunit A, domain 3"/>
    <property type="match status" value="1"/>
</dbReference>
<evidence type="ECO:0000313" key="9">
    <source>
        <dbReference type="EMBL" id="MCF2946622.1"/>
    </source>
</evidence>
<dbReference type="InterPro" id="IPR014729">
    <property type="entry name" value="Rossmann-like_a/b/a_fold"/>
</dbReference>
<evidence type="ECO:0000256" key="3">
    <source>
        <dbReference type="ARBA" id="ARBA00005862"/>
    </source>
</evidence>
<dbReference type="Proteomes" id="UP001521137">
    <property type="component" value="Unassembled WGS sequence"/>
</dbReference>
<evidence type="ECO:0000256" key="5">
    <source>
        <dbReference type="ARBA" id="ARBA00022827"/>
    </source>
</evidence>
<dbReference type="Pfam" id="PF00875">
    <property type="entry name" value="DNA_photolyase"/>
    <property type="match status" value="1"/>
</dbReference>
<evidence type="ECO:0000256" key="1">
    <source>
        <dbReference type="ARBA" id="ARBA00001932"/>
    </source>
</evidence>
<dbReference type="RefSeq" id="WP_235310149.1">
    <property type="nucleotide sequence ID" value="NZ_JAKGAS010000001.1"/>
</dbReference>
<dbReference type="PRINTS" id="PR00147">
    <property type="entry name" value="DNAPHOTLYASE"/>
</dbReference>
<gene>
    <name evidence="9" type="ORF">L0668_00755</name>
</gene>
<dbReference type="EMBL" id="JAKGAS010000001">
    <property type="protein sequence ID" value="MCF2946622.1"/>
    <property type="molecule type" value="Genomic_DNA"/>
</dbReference>
<dbReference type="InterPro" id="IPR002081">
    <property type="entry name" value="Cryptochrome/DNA_photolyase_1"/>
</dbReference>
<comment type="caution">
    <text evidence="9">The sequence shown here is derived from an EMBL/GenBank/DDBJ whole genome shotgun (WGS) entry which is preliminary data.</text>
</comment>
<dbReference type="PROSITE" id="PS51645">
    <property type="entry name" value="PHR_CRY_ALPHA_BETA"/>
    <property type="match status" value="1"/>
</dbReference>
<dbReference type="InterPro" id="IPR006050">
    <property type="entry name" value="DNA_photolyase_N"/>
</dbReference>
<dbReference type="InterPro" id="IPR036134">
    <property type="entry name" value="Crypto/Photolyase_FAD-like_sf"/>
</dbReference>
<comment type="similarity">
    <text evidence="7">Belongs to the DNA photolyase family.</text>
</comment>
<evidence type="ECO:0000256" key="6">
    <source>
        <dbReference type="ARBA" id="ARBA00022991"/>
    </source>
</evidence>